<keyword evidence="4" id="KW-0677">Repeat</keyword>
<proteinExistence type="inferred from homology"/>
<dbReference type="InterPro" id="IPR018392">
    <property type="entry name" value="LysM"/>
</dbReference>
<comment type="caution">
    <text evidence="10">The sequence shown here is derived from an EMBL/GenBank/DDBJ whole genome shotgun (WGS) entry which is preliminary data.</text>
</comment>
<feature type="domain" description="LysM" evidence="8">
    <location>
        <begin position="37"/>
        <end position="81"/>
    </location>
</feature>
<evidence type="ECO:0000256" key="2">
    <source>
        <dbReference type="ARBA" id="ARBA00022670"/>
    </source>
</evidence>
<dbReference type="InterPro" id="IPR000064">
    <property type="entry name" value="NLP_P60_dom"/>
</dbReference>
<organism evidence="10 11">
    <name type="scientific">Dactylosporangium maewongense</name>
    <dbReference type="NCBI Taxonomy" id="634393"/>
    <lineage>
        <taxon>Bacteria</taxon>
        <taxon>Bacillati</taxon>
        <taxon>Actinomycetota</taxon>
        <taxon>Actinomycetes</taxon>
        <taxon>Micromonosporales</taxon>
        <taxon>Micromonosporaceae</taxon>
        <taxon>Dactylosporangium</taxon>
    </lineage>
</organism>
<feature type="domain" description="NlpC/P60" evidence="9">
    <location>
        <begin position="87"/>
        <end position="202"/>
    </location>
</feature>
<dbReference type="SMART" id="SM00257">
    <property type="entry name" value="LysM"/>
    <property type="match status" value="1"/>
</dbReference>
<dbReference type="Pfam" id="PF01476">
    <property type="entry name" value="LysM"/>
    <property type="match status" value="1"/>
</dbReference>
<keyword evidence="2" id="KW-0645">Protease</keyword>
<keyword evidence="11" id="KW-1185">Reference proteome</keyword>
<dbReference type="PANTHER" id="PTHR47359">
    <property type="entry name" value="PEPTIDOGLYCAN DL-ENDOPEPTIDASE CWLO"/>
    <property type="match status" value="1"/>
</dbReference>
<dbReference type="Gene3D" id="3.10.350.10">
    <property type="entry name" value="LysM domain"/>
    <property type="match status" value="1"/>
</dbReference>
<evidence type="ECO:0000256" key="6">
    <source>
        <dbReference type="ARBA" id="ARBA00022807"/>
    </source>
</evidence>
<feature type="signal peptide" evidence="7">
    <location>
        <begin position="1"/>
        <end position="27"/>
    </location>
</feature>
<evidence type="ECO:0000259" key="8">
    <source>
        <dbReference type="PROSITE" id="PS51782"/>
    </source>
</evidence>
<sequence length="202" mass="21170">MDAPWLKASAVLTAAVAALAPAAIAHAAPAPAQPVVQTVVVQAGDTLWGLARRNGTTVADLQRLNNLGTSTLIRIGQTLTITGSTRAARAATAIAYAKAQVGKPYKFATAGPETFDCSGLVMRAWQAAGVQLPRITYDQIKVGQRVTREALEPGDLVFTNNGGHVMLYIGENQVVNAGHTGVSVHLQALPRTENVVAFVRLP</sequence>
<dbReference type="PROSITE" id="PS51935">
    <property type="entry name" value="NLPC_P60"/>
    <property type="match status" value="1"/>
</dbReference>
<keyword evidence="6" id="KW-0788">Thiol protease</keyword>
<keyword evidence="3 7" id="KW-0732">Signal</keyword>
<dbReference type="InterPro" id="IPR036779">
    <property type="entry name" value="LysM_dom_sf"/>
</dbReference>
<evidence type="ECO:0000256" key="7">
    <source>
        <dbReference type="SAM" id="SignalP"/>
    </source>
</evidence>
<accession>A0ABN1ZLS3</accession>
<dbReference type="PROSITE" id="PS51782">
    <property type="entry name" value="LYSM"/>
    <property type="match status" value="1"/>
</dbReference>
<gene>
    <name evidence="10" type="ORF">GCM10009827_008180</name>
</gene>
<dbReference type="RefSeq" id="WP_344499596.1">
    <property type="nucleotide sequence ID" value="NZ_BAAAQD010000001.1"/>
</dbReference>
<evidence type="ECO:0000256" key="1">
    <source>
        <dbReference type="ARBA" id="ARBA00007074"/>
    </source>
</evidence>
<reference evidence="10 11" key="1">
    <citation type="journal article" date="2019" name="Int. J. Syst. Evol. Microbiol.">
        <title>The Global Catalogue of Microorganisms (GCM) 10K type strain sequencing project: providing services to taxonomists for standard genome sequencing and annotation.</title>
        <authorList>
            <consortium name="The Broad Institute Genomics Platform"/>
            <consortium name="The Broad Institute Genome Sequencing Center for Infectious Disease"/>
            <person name="Wu L."/>
            <person name="Ma J."/>
        </authorList>
    </citation>
    <scope>NUCLEOTIDE SEQUENCE [LARGE SCALE GENOMIC DNA]</scope>
    <source>
        <strain evidence="10 11">JCM 15933</strain>
    </source>
</reference>
<dbReference type="PANTHER" id="PTHR47359:SF3">
    <property type="entry name" value="NLP_P60 DOMAIN-CONTAINING PROTEIN-RELATED"/>
    <property type="match status" value="1"/>
</dbReference>
<dbReference type="Proteomes" id="UP001501470">
    <property type="component" value="Unassembled WGS sequence"/>
</dbReference>
<dbReference type="SUPFAM" id="SSF54001">
    <property type="entry name" value="Cysteine proteinases"/>
    <property type="match status" value="1"/>
</dbReference>
<dbReference type="Pfam" id="PF00877">
    <property type="entry name" value="NLPC_P60"/>
    <property type="match status" value="1"/>
</dbReference>
<dbReference type="Gene3D" id="3.90.1720.10">
    <property type="entry name" value="endopeptidase domain like (from Nostoc punctiforme)"/>
    <property type="match status" value="1"/>
</dbReference>
<evidence type="ECO:0000313" key="11">
    <source>
        <dbReference type="Proteomes" id="UP001501470"/>
    </source>
</evidence>
<dbReference type="EMBL" id="BAAAQD010000001">
    <property type="protein sequence ID" value="GAA1500893.1"/>
    <property type="molecule type" value="Genomic_DNA"/>
</dbReference>
<name>A0ABN1ZLS3_9ACTN</name>
<keyword evidence="5" id="KW-0378">Hydrolase</keyword>
<dbReference type="InterPro" id="IPR038765">
    <property type="entry name" value="Papain-like_cys_pep_sf"/>
</dbReference>
<evidence type="ECO:0000256" key="3">
    <source>
        <dbReference type="ARBA" id="ARBA00022729"/>
    </source>
</evidence>
<evidence type="ECO:0000256" key="4">
    <source>
        <dbReference type="ARBA" id="ARBA00022737"/>
    </source>
</evidence>
<protein>
    <submittedName>
        <fullName evidence="10">Uncharacterized protein</fullName>
    </submittedName>
</protein>
<evidence type="ECO:0000256" key="5">
    <source>
        <dbReference type="ARBA" id="ARBA00022801"/>
    </source>
</evidence>
<evidence type="ECO:0000259" key="9">
    <source>
        <dbReference type="PROSITE" id="PS51935"/>
    </source>
</evidence>
<dbReference type="InterPro" id="IPR051794">
    <property type="entry name" value="PG_Endopeptidase_C40"/>
</dbReference>
<feature type="chain" id="PRO_5045979962" evidence="7">
    <location>
        <begin position="28"/>
        <end position="202"/>
    </location>
</feature>
<evidence type="ECO:0000313" key="10">
    <source>
        <dbReference type="EMBL" id="GAA1500893.1"/>
    </source>
</evidence>
<comment type="similarity">
    <text evidence="1">Belongs to the peptidase C40 family.</text>
</comment>
<dbReference type="SUPFAM" id="SSF54106">
    <property type="entry name" value="LysM domain"/>
    <property type="match status" value="1"/>
</dbReference>
<dbReference type="CDD" id="cd00118">
    <property type="entry name" value="LysM"/>
    <property type="match status" value="1"/>
</dbReference>